<dbReference type="Pfam" id="PF20434">
    <property type="entry name" value="BD-FAE"/>
    <property type="match status" value="1"/>
</dbReference>
<reference evidence="3" key="1">
    <citation type="submission" date="2011-09" db="EMBL/GenBank/DDBJ databases">
        <title>The permanent draft genome of Mucilaginibacter paludis DSM 18603.</title>
        <authorList>
            <consortium name="US DOE Joint Genome Institute (JGI-PGF)"/>
            <person name="Lucas S."/>
            <person name="Han J."/>
            <person name="Lapidus A."/>
            <person name="Bruce D."/>
            <person name="Goodwin L."/>
            <person name="Pitluck S."/>
            <person name="Peters L."/>
            <person name="Kyrpides N."/>
            <person name="Mavromatis K."/>
            <person name="Ivanova N."/>
            <person name="Mikhailova N."/>
            <person name="Held B."/>
            <person name="Detter J.C."/>
            <person name="Tapia R."/>
            <person name="Han C."/>
            <person name="Land M."/>
            <person name="Hauser L."/>
            <person name="Markowitz V."/>
            <person name="Cheng J.-F."/>
            <person name="Hugenholtz P."/>
            <person name="Woyke T."/>
            <person name="Wu D."/>
            <person name="Tindall B."/>
            <person name="Brambilla E."/>
            <person name="Klenk H.-P."/>
            <person name="Eisen J.A."/>
        </authorList>
    </citation>
    <scope>NUCLEOTIDE SEQUENCE [LARGE SCALE GENOMIC DNA]</scope>
    <source>
        <strain evidence="3">DSM 18603</strain>
    </source>
</reference>
<gene>
    <name evidence="3" type="ORF">Mucpa_1153</name>
</gene>
<feature type="domain" description="BD-FAE-like" evidence="2">
    <location>
        <begin position="71"/>
        <end position="270"/>
    </location>
</feature>
<dbReference type="AlphaFoldDB" id="H1YFS8"/>
<keyword evidence="1 3" id="KW-0378">Hydrolase</keyword>
<dbReference type="HOGENOM" id="CLU_012494_5_1_10"/>
<organism evidence="3 4">
    <name type="scientific">Mucilaginibacter paludis DSM 18603</name>
    <dbReference type="NCBI Taxonomy" id="714943"/>
    <lineage>
        <taxon>Bacteria</taxon>
        <taxon>Pseudomonadati</taxon>
        <taxon>Bacteroidota</taxon>
        <taxon>Sphingobacteriia</taxon>
        <taxon>Sphingobacteriales</taxon>
        <taxon>Sphingobacteriaceae</taxon>
        <taxon>Mucilaginibacter</taxon>
    </lineage>
</organism>
<dbReference type="RefSeq" id="WP_008505014.1">
    <property type="nucleotide sequence ID" value="NZ_CM001403.1"/>
</dbReference>
<evidence type="ECO:0000256" key="1">
    <source>
        <dbReference type="ARBA" id="ARBA00022801"/>
    </source>
</evidence>
<sequence length="314" mass="34977">MFYPNYLRIFRMPFIYAQLLMAVFLRPFASKSQDTVSLYSGKIPNARPGYFKNPPAKASAGMVYFVNNPILEIYLPEKSTATGAAVIICPGGSYKVLTYQAEGVRTAMELSKRGIAAFVLKYRLPDDSLMIDKKTGPLQDAQQAIKIVREHAAAWGLDGKKVGIMGFSAGGHLAATAATHFKTALIENENHTDLRPAFLILVYPVISMQQELTHADSRRNLLGPTPSKETVDYFSNELQVNQETPPTYITHAGDDKLVDVDNSIVFYERLRHANVATELHIFPKGGHGFVLGQRPEEWMPPIFKWMAKNGMINP</sequence>
<dbReference type="InterPro" id="IPR049492">
    <property type="entry name" value="BD-FAE-like_dom"/>
</dbReference>
<protein>
    <submittedName>
        <fullName evidence="3">Dienelactone hydrolase</fullName>
    </submittedName>
</protein>
<name>H1YFS8_9SPHI</name>
<evidence type="ECO:0000259" key="2">
    <source>
        <dbReference type="Pfam" id="PF20434"/>
    </source>
</evidence>
<dbReference type="eggNOG" id="COG0657">
    <property type="taxonomic scope" value="Bacteria"/>
</dbReference>
<dbReference type="InterPro" id="IPR029058">
    <property type="entry name" value="AB_hydrolase_fold"/>
</dbReference>
<evidence type="ECO:0000313" key="3">
    <source>
        <dbReference type="EMBL" id="EHQ25319.1"/>
    </source>
</evidence>
<dbReference type="InterPro" id="IPR050300">
    <property type="entry name" value="GDXG_lipolytic_enzyme"/>
</dbReference>
<dbReference type="Gene3D" id="3.40.50.1820">
    <property type="entry name" value="alpha/beta hydrolase"/>
    <property type="match status" value="1"/>
</dbReference>
<accession>H1YFS8</accession>
<dbReference type="EMBL" id="CM001403">
    <property type="protein sequence ID" value="EHQ25319.1"/>
    <property type="molecule type" value="Genomic_DNA"/>
</dbReference>
<dbReference type="GO" id="GO:0016787">
    <property type="term" value="F:hydrolase activity"/>
    <property type="evidence" value="ECO:0007669"/>
    <property type="project" value="UniProtKB-KW"/>
</dbReference>
<evidence type="ECO:0000313" key="4">
    <source>
        <dbReference type="Proteomes" id="UP000002774"/>
    </source>
</evidence>
<dbReference type="SUPFAM" id="SSF53474">
    <property type="entry name" value="alpha/beta-Hydrolases"/>
    <property type="match status" value="1"/>
</dbReference>
<keyword evidence="4" id="KW-1185">Reference proteome</keyword>
<dbReference type="PANTHER" id="PTHR48081">
    <property type="entry name" value="AB HYDROLASE SUPERFAMILY PROTEIN C4A8.06C"/>
    <property type="match status" value="1"/>
</dbReference>
<dbReference type="Proteomes" id="UP000002774">
    <property type="component" value="Chromosome"/>
</dbReference>
<proteinExistence type="predicted"/>
<dbReference type="PANTHER" id="PTHR48081:SF6">
    <property type="entry name" value="PEPTIDASE S9 PROLYL OLIGOPEPTIDASE CATALYTIC DOMAIN-CONTAINING PROTEIN"/>
    <property type="match status" value="1"/>
</dbReference>
<dbReference type="STRING" id="714943.Mucpa_1153"/>